<dbReference type="SUPFAM" id="SSF46626">
    <property type="entry name" value="Cytochrome c"/>
    <property type="match status" value="1"/>
</dbReference>
<dbReference type="Proteomes" id="UP000055019">
    <property type="component" value="Unassembled WGS sequence"/>
</dbReference>
<dbReference type="GO" id="GO:0009055">
    <property type="term" value="F:electron transfer activity"/>
    <property type="evidence" value="ECO:0007669"/>
    <property type="project" value="InterPro"/>
</dbReference>
<gene>
    <name evidence="1" type="ORF">AWB74_08226</name>
</gene>
<protein>
    <recommendedName>
        <fullName evidence="3">Cytochrome c, class I</fullName>
    </recommendedName>
</protein>
<organism evidence="1 2">
    <name type="scientific">Caballeronia arvi</name>
    <dbReference type="NCBI Taxonomy" id="1777135"/>
    <lineage>
        <taxon>Bacteria</taxon>
        <taxon>Pseudomonadati</taxon>
        <taxon>Pseudomonadota</taxon>
        <taxon>Betaproteobacteria</taxon>
        <taxon>Burkholderiales</taxon>
        <taxon>Burkholderiaceae</taxon>
        <taxon>Caballeronia</taxon>
    </lineage>
</organism>
<reference evidence="1" key="1">
    <citation type="submission" date="2016-01" db="EMBL/GenBank/DDBJ databases">
        <authorList>
            <person name="Peeters C."/>
        </authorList>
    </citation>
    <scope>NUCLEOTIDE SEQUENCE [LARGE SCALE GENOMIC DNA]</scope>
    <source>
        <strain evidence="1">LMG 29317</strain>
    </source>
</reference>
<evidence type="ECO:0000313" key="1">
    <source>
        <dbReference type="EMBL" id="SAL87703.1"/>
    </source>
</evidence>
<keyword evidence="2" id="KW-1185">Reference proteome</keyword>
<comment type="caution">
    <text evidence="1">The sequence shown here is derived from an EMBL/GenBank/DDBJ whole genome shotgun (WGS) entry which is preliminary data.</text>
</comment>
<dbReference type="AlphaFoldDB" id="A0A158L422"/>
<proteinExistence type="predicted"/>
<dbReference type="InterPro" id="IPR036909">
    <property type="entry name" value="Cyt_c-like_dom_sf"/>
</dbReference>
<evidence type="ECO:0008006" key="3">
    <source>
        <dbReference type="Google" id="ProtNLM"/>
    </source>
</evidence>
<dbReference type="GO" id="GO:0020037">
    <property type="term" value="F:heme binding"/>
    <property type="evidence" value="ECO:0007669"/>
    <property type="project" value="InterPro"/>
</dbReference>
<sequence length="74" mass="7531">MARTAAARPSEDLTLGKYLGSDGSLAGIGGTINAGVPRPKEHGGAMPALGGVKLSNSDVRAVASYMWAIRHAKP</sequence>
<accession>A0A158L422</accession>
<dbReference type="EMBL" id="FCOM02000100">
    <property type="protein sequence ID" value="SAL87703.1"/>
    <property type="molecule type" value="Genomic_DNA"/>
</dbReference>
<name>A0A158L422_9BURK</name>
<evidence type="ECO:0000313" key="2">
    <source>
        <dbReference type="Proteomes" id="UP000055019"/>
    </source>
</evidence>